<dbReference type="AlphaFoldDB" id="A0A183A0D2"/>
<evidence type="ECO:0000313" key="1">
    <source>
        <dbReference type="EMBL" id="VDP22403.1"/>
    </source>
</evidence>
<dbReference type="PROSITE" id="PS51257">
    <property type="entry name" value="PROKAR_LIPOPROTEIN"/>
    <property type="match status" value="1"/>
</dbReference>
<dbReference type="OrthoDB" id="10064127at2759"/>
<sequence>MVLHRERRKENQSVLFSTLGCRELYSPVKHLVFLNLPAELPFEKLKSQFPDYILSVHLQATERAKVNSMIRAANMPCREFILQFNKQASKCNYDDRLEEQLCDRLTAGINNSSLKRKILEKNDIKFTEAKKIGVQSDDSCTATNADNTVLFYWKSTKPLLDALSVHNSLLVPQVFSLSRTQPKAANNRCF</sequence>
<name>A0A183A0D2_9TREM</name>
<proteinExistence type="predicted"/>
<evidence type="ECO:0000313" key="2">
    <source>
        <dbReference type="Proteomes" id="UP000272942"/>
    </source>
</evidence>
<dbReference type="WBParaSite" id="ECPE_0000041701-mRNA-1">
    <property type="protein sequence ID" value="ECPE_0000041701-mRNA-1"/>
    <property type="gene ID" value="ECPE_0000041701"/>
</dbReference>
<reference evidence="3" key="1">
    <citation type="submission" date="2016-06" db="UniProtKB">
        <authorList>
            <consortium name="WormBaseParasite"/>
        </authorList>
    </citation>
    <scope>IDENTIFICATION</scope>
</reference>
<reference evidence="1 2" key="2">
    <citation type="submission" date="2018-11" db="EMBL/GenBank/DDBJ databases">
        <authorList>
            <consortium name="Pathogen Informatics"/>
        </authorList>
    </citation>
    <scope>NUCLEOTIDE SEQUENCE [LARGE SCALE GENOMIC DNA]</scope>
    <source>
        <strain evidence="1 2">Egypt</strain>
    </source>
</reference>
<protein>
    <submittedName>
        <fullName evidence="3">PINc domain-containing protein</fullName>
    </submittedName>
</protein>
<dbReference type="EMBL" id="UZAN01001341">
    <property type="protein sequence ID" value="VDP22403.1"/>
    <property type="molecule type" value="Genomic_DNA"/>
</dbReference>
<keyword evidence="2" id="KW-1185">Reference proteome</keyword>
<gene>
    <name evidence="1" type="ORF">ECPE_LOCUS417</name>
</gene>
<organism evidence="3">
    <name type="scientific">Echinostoma caproni</name>
    <dbReference type="NCBI Taxonomy" id="27848"/>
    <lineage>
        <taxon>Eukaryota</taxon>
        <taxon>Metazoa</taxon>
        <taxon>Spiralia</taxon>
        <taxon>Lophotrochozoa</taxon>
        <taxon>Platyhelminthes</taxon>
        <taxon>Trematoda</taxon>
        <taxon>Digenea</taxon>
        <taxon>Plagiorchiida</taxon>
        <taxon>Echinostomata</taxon>
        <taxon>Echinostomatoidea</taxon>
        <taxon>Echinostomatidae</taxon>
        <taxon>Echinostoma</taxon>
    </lineage>
</organism>
<dbReference type="Proteomes" id="UP000272942">
    <property type="component" value="Unassembled WGS sequence"/>
</dbReference>
<accession>A0A183A0D2</accession>
<evidence type="ECO:0000313" key="3">
    <source>
        <dbReference type="WBParaSite" id="ECPE_0000041701-mRNA-1"/>
    </source>
</evidence>